<gene>
    <name evidence="8" type="ORF">D9619_001260</name>
</gene>
<dbReference type="Pfam" id="PF00067">
    <property type="entry name" value="p450"/>
    <property type="match status" value="2"/>
</dbReference>
<keyword evidence="3" id="KW-0349">Heme</keyword>
<keyword evidence="7" id="KW-0503">Monooxygenase</keyword>
<evidence type="ECO:0000313" key="9">
    <source>
        <dbReference type="Proteomes" id="UP000567179"/>
    </source>
</evidence>
<dbReference type="Proteomes" id="UP000567179">
    <property type="component" value="Unassembled WGS sequence"/>
</dbReference>
<dbReference type="Gene3D" id="1.10.630.10">
    <property type="entry name" value="Cytochrome P450"/>
    <property type="match status" value="2"/>
</dbReference>
<protein>
    <recommendedName>
        <fullName evidence="10">Cytochrome P450</fullName>
    </recommendedName>
</protein>
<dbReference type="InterPro" id="IPR002401">
    <property type="entry name" value="Cyt_P450_E_grp-I"/>
</dbReference>
<evidence type="ECO:0000313" key="8">
    <source>
        <dbReference type="EMBL" id="KAF5322944.1"/>
    </source>
</evidence>
<evidence type="ECO:0000256" key="4">
    <source>
        <dbReference type="ARBA" id="ARBA00022723"/>
    </source>
</evidence>
<comment type="similarity">
    <text evidence="2">Belongs to the cytochrome P450 family.</text>
</comment>
<keyword evidence="9" id="KW-1185">Reference proteome</keyword>
<sequence>MPLPPGPAYILRIIPYYAPSVIFSLGFRLLQEYDENLRVIPTWLLISVTLVARPLSSLLSSYWSTFANARAAAAHGAIIPPTVQEGALSVINRMAETAKHGFPGKPPTEMALELADTYGYAFQLDLRPLPSIFFTTEPDHVKAILATQFESFPKGPLFIETMSSLLGTGVFNADGEMWKFHRSMTRPFFVRERISDFEIYERTADYALTQARERLASGISVDFQDLTARFTLDSATEFLFGAKVDSISAGLPFPPALSARTPQSFYDHPSTPFVNAFGRSQLLSIVRLNYGPAWRLMEFWRDEVKPMRDALDDFVTPLMNKALEKRAHDLEADIKTTAEEDNVLAHLVRDTQDPQIIKDELFNLLVAGRDTTSSLLTFSLYMLTQHPDIEKRLREEIFQFVGPTATPDYGHMRDMKYMRAFLNEVLRMYPPVPGDARCSNKALVLPATSTGMKPIYIPANTTCAYNTINMHRRKDLWGPDALRFDPDRFLDSRLQKYLIPNPFIFCPFNAGPRICLGQQFAYHEATFFLVRLLQQFTGFKLDDSLNARPPAEWQSRDEAMQNEKIHPMAHLTMTAFGLPWRSSRPTEVLQTVMRPDIQYPEETTINNLFIYARLFTSLWPETIFLNTTVGPPAIELCRNMPLPPGPVYILRIIPYYAPSVIFSLGFRLLQEYDENLRVIPTWLLIPVTLVARPLSSLLSSCWSNFANARAAAAHGAIIPPTVQEGTLSVINRMSESTKYGYPGKLPTEMMLEYANTYGYAYQLDLRPLPPIFVTTEPDHVKAILATQFESFPKGPLFIETMNSLLGTGVFNADGEMWKFHRSMTRPFFVRERISDFEIYERTADYALTQARERLASGISVDFQDLTARFTLDSATEFLFGAKVDSISAGLPFPPALSAQTPQSFYDHPSTPFVNAFGRSQLLSIMRLNYGPAWRLMEFWRDEVKPMRDALDDFVIPLMNKALEKRAQDLEADIKTTAEEDNVLAHLVRDTQDPQIIKDELFNLLVAGRDTTSCLLTYSLYMMSQHPDIERRLREEIFQFVGPTATPDYGHMRDMKYMRAFLNEVLRMYPPVPNDARRSNKALVLPATSTGMKPIYIPAETTCVYNTINMHRRKDLWGPDALRFDPDRFLDSRLQKYLIPNPFIFCPFNAGPRICLGQQFAYHEATFFLVRLLQQFTGFKLDDSLNARPPAEWQSRDEAMQNEKVHPMAHLTLYVKDGLWVTMEELKTN</sequence>
<reference evidence="8 9" key="1">
    <citation type="journal article" date="2020" name="ISME J.">
        <title>Uncovering the hidden diversity of litter-decomposition mechanisms in mushroom-forming fungi.</title>
        <authorList>
            <person name="Floudas D."/>
            <person name="Bentzer J."/>
            <person name="Ahren D."/>
            <person name="Johansson T."/>
            <person name="Persson P."/>
            <person name="Tunlid A."/>
        </authorList>
    </citation>
    <scope>NUCLEOTIDE SEQUENCE [LARGE SCALE GENOMIC DNA]</scope>
    <source>
        <strain evidence="8 9">CBS 101986</strain>
    </source>
</reference>
<evidence type="ECO:0000256" key="3">
    <source>
        <dbReference type="ARBA" id="ARBA00022617"/>
    </source>
</evidence>
<keyword evidence="6" id="KW-0408">Iron</keyword>
<dbReference type="SUPFAM" id="SSF48264">
    <property type="entry name" value="Cytochrome P450"/>
    <property type="match status" value="2"/>
</dbReference>
<evidence type="ECO:0000256" key="5">
    <source>
        <dbReference type="ARBA" id="ARBA00023002"/>
    </source>
</evidence>
<dbReference type="InterPro" id="IPR036396">
    <property type="entry name" value="Cyt_P450_sf"/>
</dbReference>
<comment type="cofactor">
    <cofactor evidence="1">
        <name>heme</name>
        <dbReference type="ChEBI" id="CHEBI:30413"/>
    </cofactor>
</comment>
<comment type="caution">
    <text evidence="8">The sequence shown here is derived from an EMBL/GenBank/DDBJ whole genome shotgun (WGS) entry which is preliminary data.</text>
</comment>
<dbReference type="InterPro" id="IPR001128">
    <property type="entry name" value="Cyt_P450"/>
</dbReference>
<evidence type="ECO:0008006" key="10">
    <source>
        <dbReference type="Google" id="ProtNLM"/>
    </source>
</evidence>
<dbReference type="EMBL" id="JAACJJ010000028">
    <property type="protein sequence ID" value="KAF5322944.1"/>
    <property type="molecule type" value="Genomic_DNA"/>
</dbReference>
<dbReference type="GO" id="GO:0005506">
    <property type="term" value="F:iron ion binding"/>
    <property type="evidence" value="ECO:0007669"/>
    <property type="project" value="InterPro"/>
</dbReference>
<accession>A0A8H5BGV5</accession>
<dbReference type="AlphaFoldDB" id="A0A8H5BGV5"/>
<evidence type="ECO:0000256" key="6">
    <source>
        <dbReference type="ARBA" id="ARBA00023004"/>
    </source>
</evidence>
<dbReference type="CDD" id="cd11063">
    <property type="entry name" value="CYP52"/>
    <property type="match status" value="1"/>
</dbReference>
<dbReference type="PRINTS" id="PR00385">
    <property type="entry name" value="P450"/>
</dbReference>
<evidence type="ECO:0000256" key="2">
    <source>
        <dbReference type="ARBA" id="ARBA00010617"/>
    </source>
</evidence>
<dbReference type="GO" id="GO:0016705">
    <property type="term" value="F:oxidoreductase activity, acting on paired donors, with incorporation or reduction of molecular oxygen"/>
    <property type="evidence" value="ECO:0007669"/>
    <property type="project" value="InterPro"/>
</dbReference>
<dbReference type="GO" id="GO:0004497">
    <property type="term" value="F:monooxygenase activity"/>
    <property type="evidence" value="ECO:0007669"/>
    <property type="project" value="UniProtKB-KW"/>
</dbReference>
<dbReference type="PRINTS" id="PR00463">
    <property type="entry name" value="EP450I"/>
</dbReference>
<keyword evidence="4" id="KW-0479">Metal-binding</keyword>
<name>A0A8H5BGV5_9AGAR</name>
<dbReference type="InterPro" id="IPR047146">
    <property type="entry name" value="Cyt_P450_E_CYP52_fungi"/>
</dbReference>
<dbReference type="PROSITE" id="PS00086">
    <property type="entry name" value="CYTOCHROME_P450"/>
    <property type="match status" value="2"/>
</dbReference>
<dbReference type="PANTHER" id="PTHR24287:SF1">
    <property type="entry name" value="P450, PUTATIVE (EUROFUNG)-RELATED"/>
    <property type="match status" value="1"/>
</dbReference>
<dbReference type="OrthoDB" id="1470350at2759"/>
<keyword evidence="5" id="KW-0560">Oxidoreductase</keyword>
<proteinExistence type="inferred from homology"/>
<dbReference type="InterPro" id="IPR017972">
    <property type="entry name" value="Cyt_P450_CS"/>
</dbReference>
<dbReference type="PANTHER" id="PTHR24287">
    <property type="entry name" value="P450, PUTATIVE (EUROFUNG)-RELATED"/>
    <property type="match status" value="1"/>
</dbReference>
<organism evidence="8 9">
    <name type="scientific">Psilocybe cf. subviscida</name>
    <dbReference type="NCBI Taxonomy" id="2480587"/>
    <lineage>
        <taxon>Eukaryota</taxon>
        <taxon>Fungi</taxon>
        <taxon>Dikarya</taxon>
        <taxon>Basidiomycota</taxon>
        <taxon>Agaricomycotina</taxon>
        <taxon>Agaricomycetes</taxon>
        <taxon>Agaricomycetidae</taxon>
        <taxon>Agaricales</taxon>
        <taxon>Agaricineae</taxon>
        <taxon>Strophariaceae</taxon>
        <taxon>Psilocybe</taxon>
    </lineage>
</organism>
<dbReference type="GO" id="GO:0020037">
    <property type="term" value="F:heme binding"/>
    <property type="evidence" value="ECO:0007669"/>
    <property type="project" value="InterPro"/>
</dbReference>
<evidence type="ECO:0000256" key="7">
    <source>
        <dbReference type="ARBA" id="ARBA00023033"/>
    </source>
</evidence>
<evidence type="ECO:0000256" key="1">
    <source>
        <dbReference type="ARBA" id="ARBA00001971"/>
    </source>
</evidence>